<keyword evidence="2" id="KW-1185">Reference proteome</keyword>
<accession>A0ACB9R506</accession>
<evidence type="ECO:0000313" key="2">
    <source>
        <dbReference type="Proteomes" id="UP001057402"/>
    </source>
</evidence>
<comment type="caution">
    <text evidence="1">The sequence shown here is derived from an EMBL/GenBank/DDBJ whole genome shotgun (WGS) entry which is preliminary data.</text>
</comment>
<protein>
    <submittedName>
        <fullName evidence="1">Uncharacterized protein</fullName>
    </submittedName>
</protein>
<gene>
    <name evidence="1" type="ORF">MLD38_012020</name>
</gene>
<organism evidence="1 2">
    <name type="scientific">Melastoma candidum</name>
    <dbReference type="NCBI Taxonomy" id="119954"/>
    <lineage>
        <taxon>Eukaryota</taxon>
        <taxon>Viridiplantae</taxon>
        <taxon>Streptophyta</taxon>
        <taxon>Embryophyta</taxon>
        <taxon>Tracheophyta</taxon>
        <taxon>Spermatophyta</taxon>
        <taxon>Magnoliopsida</taxon>
        <taxon>eudicotyledons</taxon>
        <taxon>Gunneridae</taxon>
        <taxon>Pentapetalae</taxon>
        <taxon>rosids</taxon>
        <taxon>malvids</taxon>
        <taxon>Myrtales</taxon>
        <taxon>Melastomataceae</taxon>
        <taxon>Melastomatoideae</taxon>
        <taxon>Melastomateae</taxon>
        <taxon>Melastoma</taxon>
    </lineage>
</organism>
<dbReference type="Proteomes" id="UP001057402">
    <property type="component" value="Chromosome 4"/>
</dbReference>
<dbReference type="EMBL" id="CM042883">
    <property type="protein sequence ID" value="KAI4373965.1"/>
    <property type="molecule type" value="Genomic_DNA"/>
</dbReference>
<evidence type="ECO:0000313" key="1">
    <source>
        <dbReference type="EMBL" id="KAI4373965.1"/>
    </source>
</evidence>
<sequence length="255" mass="28583">MATVVCRGLRSWPCPGSPRRTHDTTPLGMGSFSFLEAVSAKDDDDGRGPVQRDGVYIHPLVVGPKPSLRLSQKSLELCTENLGNETGSDVSDNESTEPGVFSSMPSMEEERLSKTLHGRPRKGENHASASFPPPLTTIKETRDLQYKTHREQGRLVLEAVRTSSANTVFRAERSQGRLTLSFASEPAHIYHHYEEGHQKHRNPESVEETEGDKEDNVEAVEGCMFKRPSGCKDRDHRLQHENRGMSNWETFWVAT</sequence>
<reference evidence="2" key="1">
    <citation type="journal article" date="2023" name="Front. Plant Sci.">
        <title>Chromosomal-level genome assembly of Melastoma candidum provides insights into trichome evolution.</title>
        <authorList>
            <person name="Zhong Y."/>
            <person name="Wu W."/>
            <person name="Sun C."/>
            <person name="Zou P."/>
            <person name="Liu Y."/>
            <person name="Dai S."/>
            <person name="Zhou R."/>
        </authorList>
    </citation>
    <scope>NUCLEOTIDE SEQUENCE [LARGE SCALE GENOMIC DNA]</scope>
</reference>
<proteinExistence type="predicted"/>
<name>A0ACB9R506_9MYRT</name>